<reference evidence="2 3" key="1">
    <citation type="journal article" date="2012" name="Genet. Mol. Biol.">
        <title>Analysis of 16S rRNA and mxaF genes revealing insights into Methylobacterium niche-specific plant association.</title>
        <authorList>
            <person name="Dourado M.N."/>
            <person name="Andreote F.D."/>
            <person name="Dini-Andreote F."/>
            <person name="Conti R."/>
            <person name="Araujo J.M."/>
            <person name="Araujo W.L."/>
        </authorList>
    </citation>
    <scope>NUCLEOTIDE SEQUENCE [LARGE SCALE GENOMIC DNA]</scope>
    <source>
        <strain evidence="2 3">TC3-10</strain>
    </source>
</reference>
<comment type="caution">
    <text evidence="2">The sequence shown here is derived from an EMBL/GenBank/DDBJ whole genome shotgun (WGS) entry which is preliminary data.</text>
</comment>
<feature type="compositionally biased region" description="Pro residues" evidence="1">
    <location>
        <begin position="39"/>
        <end position="59"/>
    </location>
</feature>
<evidence type="ECO:0000256" key="1">
    <source>
        <dbReference type="SAM" id="MobiDB-lite"/>
    </source>
</evidence>
<dbReference type="Proteomes" id="UP001355206">
    <property type="component" value="Unassembled WGS sequence"/>
</dbReference>
<protein>
    <submittedName>
        <fullName evidence="2">Uncharacterized protein</fullName>
    </submittedName>
</protein>
<feature type="region of interest" description="Disordered" evidence="1">
    <location>
        <begin position="1"/>
        <end position="82"/>
    </location>
</feature>
<proteinExistence type="predicted"/>
<keyword evidence="3" id="KW-1185">Reference proteome</keyword>
<accession>A0ABU7TRE7</accession>
<gene>
    <name evidence="2" type="ORF">MOTC310_17795</name>
</gene>
<name>A0ABU7TRE7_9HYPH</name>
<evidence type="ECO:0000313" key="3">
    <source>
        <dbReference type="Proteomes" id="UP001355206"/>
    </source>
</evidence>
<sequence>MTVDRVRPTFEAVLQEDAMPDERELPEGVPPATEDIGLPTPPSPGRLPPLDLPPAPDPAAPGSGGGDAGSEPDGTEGSGGRG</sequence>
<dbReference type="EMBL" id="MLCA01000009">
    <property type="protein sequence ID" value="MEE7492228.1"/>
    <property type="molecule type" value="Genomic_DNA"/>
</dbReference>
<evidence type="ECO:0000313" key="2">
    <source>
        <dbReference type="EMBL" id="MEE7492228.1"/>
    </source>
</evidence>
<organism evidence="2 3">
    <name type="scientific">Methylobacterium oryzae</name>
    <dbReference type="NCBI Taxonomy" id="334852"/>
    <lineage>
        <taxon>Bacteria</taxon>
        <taxon>Pseudomonadati</taxon>
        <taxon>Pseudomonadota</taxon>
        <taxon>Alphaproteobacteria</taxon>
        <taxon>Hyphomicrobiales</taxon>
        <taxon>Methylobacteriaceae</taxon>
        <taxon>Methylobacterium</taxon>
    </lineage>
</organism>
<dbReference type="RefSeq" id="WP_331302763.1">
    <property type="nucleotide sequence ID" value="NZ_MLCA01000009.1"/>
</dbReference>